<dbReference type="AlphaFoldDB" id="L8P8Y5"/>
<evidence type="ECO:0000313" key="2">
    <source>
        <dbReference type="Proteomes" id="UP000011205"/>
    </source>
</evidence>
<gene>
    <name evidence="1" type="ORF">STVIR_7283</name>
</gene>
<dbReference type="PATRIC" id="fig|1160705.3.peg.7193"/>
<dbReference type="EMBL" id="AMLP01000226">
    <property type="protein sequence ID" value="ELS51772.1"/>
    <property type="molecule type" value="Genomic_DNA"/>
</dbReference>
<sequence length="39" mass="4371">MNDDGHPVPLDEHPVHQAPLSLILHHGSLRTMVQGGYWD</sequence>
<evidence type="ECO:0000313" key="1">
    <source>
        <dbReference type="EMBL" id="ELS51772.1"/>
    </source>
</evidence>
<reference evidence="1 2" key="1">
    <citation type="journal article" date="2013" name="Genome Announc.">
        <title>Draft Genome Sequence of Streptomyces viridochromogenes Strain Tu57, Producer of Avilamycin.</title>
        <authorList>
            <person name="Gruning B.A."/>
            <person name="Erxleben A."/>
            <person name="Hahnlein A."/>
            <person name="Gunther S."/>
        </authorList>
    </citation>
    <scope>NUCLEOTIDE SEQUENCE [LARGE SCALE GENOMIC DNA]</scope>
    <source>
        <strain evidence="1 2">Tue57</strain>
    </source>
</reference>
<name>L8P8Y5_STRVR</name>
<proteinExistence type="predicted"/>
<protein>
    <submittedName>
        <fullName evidence="1">Uncharacterized protein</fullName>
    </submittedName>
</protein>
<comment type="caution">
    <text evidence="1">The sequence shown here is derived from an EMBL/GenBank/DDBJ whole genome shotgun (WGS) entry which is preliminary data.</text>
</comment>
<dbReference type="Proteomes" id="UP000011205">
    <property type="component" value="Unassembled WGS sequence"/>
</dbReference>
<organism evidence="1 2">
    <name type="scientific">Streptomyces viridochromogenes Tue57</name>
    <dbReference type="NCBI Taxonomy" id="1160705"/>
    <lineage>
        <taxon>Bacteria</taxon>
        <taxon>Bacillati</taxon>
        <taxon>Actinomycetota</taxon>
        <taxon>Actinomycetes</taxon>
        <taxon>Kitasatosporales</taxon>
        <taxon>Streptomycetaceae</taxon>
        <taxon>Streptomyces</taxon>
    </lineage>
</organism>
<accession>L8P8Y5</accession>